<dbReference type="PANTHER" id="PTHR15239">
    <property type="entry name" value="NUCLEAR EXPORT MEDIATOR FACTOR NEMF"/>
    <property type="match status" value="1"/>
</dbReference>
<keyword evidence="4" id="KW-1185">Reference proteome</keyword>
<dbReference type="Pfam" id="PF05670">
    <property type="entry name" value="NFACT-R_1"/>
    <property type="match status" value="1"/>
</dbReference>
<evidence type="ECO:0000313" key="3">
    <source>
        <dbReference type="EMBL" id="UOG73166.1"/>
    </source>
</evidence>
<evidence type="ECO:0000256" key="1">
    <source>
        <dbReference type="SAM" id="Coils"/>
    </source>
</evidence>
<organism evidence="3 4">
    <name type="scientific">Hymenobacter tibetensis</name>
    <dbReference type="NCBI Taxonomy" id="497967"/>
    <lineage>
        <taxon>Bacteria</taxon>
        <taxon>Pseudomonadati</taxon>
        <taxon>Bacteroidota</taxon>
        <taxon>Cytophagia</taxon>
        <taxon>Cytophagales</taxon>
        <taxon>Hymenobacteraceae</taxon>
        <taxon>Hymenobacter</taxon>
    </lineage>
</organism>
<feature type="coiled-coil region" evidence="1">
    <location>
        <begin position="346"/>
        <end position="373"/>
    </location>
</feature>
<protein>
    <submittedName>
        <fullName evidence="3">NFACT RNA binding domain-containing protein</fullName>
    </submittedName>
</protein>
<reference evidence="3 4" key="1">
    <citation type="submission" date="2022-03" db="EMBL/GenBank/DDBJ databases">
        <title>Hymenobactersp. isolated from the air.</title>
        <authorList>
            <person name="Won M."/>
            <person name="Kwon S.-W."/>
        </authorList>
    </citation>
    <scope>NUCLEOTIDE SEQUENCE [LARGE SCALE GENOMIC DNA]</scope>
    <source>
        <strain evidence="3 4">KACC 21982</strain>
    </source>
</reference>
<dbReference type="RefSeq" id="WP_243795124.1">
    <property type="nucleotide sequence ID" value="NZ_CP094669.1"/>
</dbReference>
<sequence length="538" mass="60760">MHNNYYFLRQLAPALTRQLVGYRVVTCFSQEKDELVIGLTNGTAEFWVRAQLSATFTVLALPETFHRARANSVDLLPDLLGQEVADISALPNDRVLQLRFQSGATLLLKLYGPRPNAIFRLTPDSPVELFHQRYTADAAIQPLVGAEGKDVLSISDAESPKETADAPLPANPLKRYPALADLPTRYLRAHGYDPAPLSVKEQLTQEVITLLENPTAFYIVVVEGRARLSLLPIGEVERTLPLDPIAALRVFVPLTLSRRAHETELRQVRQLLERRAEEATTSASMARTRLYALEHTAGYRQTADLIMAHLSVIPAGASSVEIVDFYQNNQPRIIKLKPTETPQRTAQNLYRKAKNQQIETQQLTERIERRETEALWCLERLEELETLPSDLRALRTWRKQHQLEPETKTKTAQELPFKVFEDAGFTILVGRNAQNNDLLTQRYAHKDDLWLHAKDVSGSHVVIRHRAGQPVPQPVMEHAAQLAAWYSRRQNDSLCPVTITPKKFVRKPKGALPGQVVVEREKVVLVVPVNPFERNGTL</sequence>
<evidence type="ECO:0000313" key="4">
    <source>
        <dbReference type="Proteomes" id="UP000831113"/>
    </source>
</evidence>
<dbReference type="InterPro" id="IPR051608">
    <property type="entry name" value="RQC_Subunit_NEMF"/>
</dbReference>
<feature type="domain" description="NFACT RNA-binding" evidence="2">
    <location>
        <begin position="421"/>
        <end position="510"/>
    </location>
</feature>
<dbReference type="InterPro" id="IPR008532">
    <property type="entry name" value="NFACT_RNA-bd"/>
</dbReference>
<dbReference type="PANTHER" id="PTHR15239:SF6">
    <property type="entry name" value="RIBOSOME QUALITY CONTROL COMPLEX SUBUNIT NEMF"/>
    <property type="match status" value="1"/>
</dbReference>
<dbReference type="Pfam" id="PF05833">
    <property type="entry name" value="NFACT_N"/>
    <property type="match status" value="1"/>
</dbReference>
<keyword evidence="1" id="KW-0175">Coiled coil</keyword>
<evidence type="ECO:0000259" key="2">
    <source>
        <dbReference type="Pfam" id="PF05670"/>
    </source>
</evidence>
<proteinExistence type="predicted"/>
<dbReference type="EMBL" id="CP094669">
    <property type="protein sequence ID" value="UOG73166.1"/>
    <property type="molecule type" value="Genomic_DNA"/>
</dbReference>
<dbReference type="Gene3D" id="2.30.310.10">
    <property type="entry name" value="ibrinogen binding protein from staphylococcus aureus domain"/>
    <property type="match status" value="1"/>
</dbReference>
<dbReference type="Proteomes" id="UP000831113">
    <property type="component" value="Chromosome"/>
</dbReference>
<gene>
    <name evidence="3" type="ORF">MTX78_13640</name>
</gene>
<name>A0ABY4CVZ7_9BACT</name>
<accession>A0ABY4CVZ7</accession>